<protein>
    <recommendedName>
        <fullName evidence="1">DUF397 domain-containing protein</fullName>
    </recommendedName>
</protein>
<name>A0A840N5N2_9PSEU</name>
<keyword evidence="3" id="KW-1185">Reference proteome</keyword>
<dbReference type="EMBL" id="JACHIV010000001">
    <property type="protein sequence ID" value="MBB5066954.1"/>
    <property type="molecule type" value="Genomic_DNA"/>
</dbReference>
<dbReference type="Proteomes" id="UP000580474">
    <property type="component" value="Unassembled WGS sequence"/>
</dbReference>
<evidence type="ECO:0000259" key="1">
    <source>
        <dbReference type="Pfam" id="PF04149"/>
    </source>
</evidence>
<evidence type="ECO:0000313" key="3">
    <source>
        <dbReference type="Proteomes" id="UP000580474"/>
    </source>
</evidence>
<organism evidence="2 3">
    <name type="scientific">Saccharopolyspora gloriosae</name>
    <dbReference type="NCBI Taxonomy" id="455344"/>
    <lineage>
        <taxon>Bacteria</taxon>
        <taxon>Bacillati</taxon>
        <taxon>Actinomycetota</taxon>
        <taxon>Actinomycetes</taxon>
        <taxon>Pseudonocardiales</taxon>
        <taxon>Pseudonocardiaceae</taxon>
        <taxon>Saccharopolyspora</taxon>
    </lineage>
</organism>
<gene>
    <name evidence="2" type="ORF">BJ969_000042</name>
</gene>
<feature type="domain" description="DUF397" evidence="1">
    <location>
        <begin position="2"/>
        <end position="37"/>
    </location>
</feature>
<dbReference type="AlphaFoldDB" id="A0A840N5N2"/>
<dbReference type="Pfam" id="PF04149">
    <property type="entry name" value="DUF397"/>
    <property type="match status" value="1"/>
</dbReference>
<comment type="caution">
    <text evidence="2">The sequence shown here is derived from an EMBL/GenBank/DDBJ whole genome shotgun (WGS) entry which is preliminary data.</text>
</comment>
<reference evidence="2 3" key="1">
    <citation type="submission" date="2020-08" db="EMBL/GenBank/DDBJ databases">
        <title>Sequencing the genomes of 1000 actinobacteria strains.</title>
        <authorList>
            <person name="Klenk H.-P."/>
        </authorList>
    </citation>
    <scope>NUCLEOTIDE SEQUENCE [LARGE SCALE GENOMIC DNA]</scope>
    <source>
        <strain evidence="2 3">DSM 45582</strain>
    </source>
</reference>
<accession>A0A840N5N2</accession>
<sequence length="41" mass="4565">MEVARAPGIVAVRDSKAPRSATLAFTPELWTTFLRTLTPHR</sequence>
<evidence type="ECO:0000313" key="2">
    <source>
        <dbReference type="EMBL" id="MBB5066954.1"/>
    </source>
</evidence>
<dbReference type="RefSeq" id="WP_343071153.1">
    <property type="nucleotide sequence ID" value="NZ_JACHIV010000001.1"/>
</dbReference>
<proteinExistence type="predicted"/>
<dbReference type="InterPro" id="IPR007278">
    <property type="entry name" value="DUF397"/>
</dbReference>